<protein>
    <submittedName>
        <fullName evidence="1">Uncharacterized protein</fullName>
    </submittedName>
</protein>
<dbReference type="AlphaFoldDB" id="A0A4Q7YWV4"/>
<dbReference type="RefSeq" id="WP_130419990.1">
    <property type="nucleotide sequence ID" value="NZ_SHKW01000001.1"/>
</dbReference>
<proteinExistence type="predicted"/>
<keyword evidence="2" id="KW-1185">Reference proteome</keyword>
<name>A0A4Q7YWV4_9BACT</name>
<dbReference type="Proteomes" id="UP000292958">
    <property type="component" value="Unassembled WGS sequence"/>
</dbReference>
<dbReference type="OrthoDB" id="104580at2"/>
<comment type="caution">
    <text evidence="1">The sequence shown here is derived from an EMBL/GenBank/DDBJ whole genome shotgun (WGS) entry which is preliminary data.</text>
</comment>
<sequence length="440" mass="48454">MPASVMTPEKKEVRALLAADPRWQLVLRITSSSGFVRSPKLVLFLKFVSRMALTDRADQISEQEIGAKVFDRDPNYDSSADSIVRAHAVRLRTKLEDYFLNEGVAEQLHLSIPKGGYVPVFVPSPSAQIADSVARPVPHQEDPASDHAPGTADRNRLLRLSVGALSVLVLGLAASCIHLYRLRAEQSPAGQTAADNPLLDRMFQPDTRTIAVIGDSGLVMYQRAVERQVALSEYLNGNYVRDRHQFGSNTFSIDDLATRRYTSVVDSNTATKLSAIVKPKSAALDIKFARDIRPNDLKDANVILIGAHESNPWVELFAENMDFSFEKEPGGRAFVIVNRAPQPGEQARLVRKDGDHKIYGLFASIAGLNSKGEVLILEGTSQAGTESVADLLFNKDRIRDLIRSAKRPNGQIPHFEMLLESDNTGGSASQVLVKSVHWHQ</sequence>
<reference evidence="1 2" key="1">
    <citation type="submission" date="2019-02" db="EMBL/GenBank/DDBJ databases">
        <title>Genomic Encyclopedia of Archaeal and Bacterial Type Strains, Phase II (KMG-II): from individual species to whole genera.</title>
        <authorList>
            <person name="Goeker M."/>
        </authorList>
    </citation>
    <scope>NUCLEOTIDE SEQUENCE [LARGE SCALE GENOMIC DNA]</scope>
    <source>
        <strain evidence="1 2">DSM 18101</strain>
    </source>
</reference>
<gene>
    <name evidence="1" type="ORF">BDD14_3752</name>
</gene>
<organism evidence="1 2">
    <name type="scientific">Edaphobacter modestus</name>
    <dbReference type="NCBI Taxonomy" id="388466"/>
    <lineage>
        <taxon>Bacteria</taxon>
        <taxon>Pseudomonadati</taxon>
        <taxon>Acidobacteriota</taxon>
        <taxon>Terriglobia</taxon>
        <taxon>Terriglobales</taxon>
        <taxon>Acidobacteriaceae</taxon>
        <taxon>Edaphobacter</taxon>
    </lineage>
</organism>
<accession>A0A4Q7YWV4</accession>
<dbReference type="EMBL" id="SHKW01000001">
    <property type="protein sequence ID" value="RZU42200.1"/>
    <property type="molecule type" value="Genomic_DNA"/>
</dbReference>
<evidence type="ECO:0000313" key="1">
    <source>
        <dbReference type="EMBL" id="RZU42200.1"/>
    </source>
</evidence>
<evidence type="ECO:0000313" key="2">
    <source>
        <dbReference type="Proteomes" id="UP000292958"/>
    </source>
</evidence>